<dbReference type="PANTHER" id="PTHR35561">
    <property type="entry name" value="RNA 2',3'-CYCLIC PHOSPHODIESTERASE"/>
    <property type="match status" value="1"/>
</dbReference>
<comment type="caution">
    <text evidence="3">The sequence shown here is derived from an EMBL/GenBank/DDBJ whole genome shotgun (WGS) entry which is preliminary data.</text>
</comment>
<evidence type="ECO:0000313" key="4">
    <source>
        <dbReference type="Proteomes" id="UP000236434"/>
    </source>
</evidence>
<dbReference type="EC" id="3.1.4.58" evidence="2"/>
<proteinExistence type="inferred from homology"/>
<dbReference type="OrthoDB" id="9789350at2"/>
<feature type="short sequence motif" description="HXTX 2" evidence="2">
    <location>
        <begin position="140"/>
        <end position="143"/>
    </location>
</feature>
<dbReference type="Proteomes" id="UP000236434">
    <property type="component" value="Unassembled WGS sequence"/>
</dbReference>
<evidence type="ECO:0000256" key="1">
    <source>
        <dbReference type="ARBA" id="ARBA00022801"/>
    </source>
</evidence>
<protein>
    <recommendedName>
        <fullName evidence="2">RNA 2',3'-cyclic phosphodiesterase</fullName>
        <shortName evidence="2">RNA 2',3'-CPDase</shortName>
        <ecNumber evidence="2">3.1.4.58</ecNumber>
    </recommendedName>
</protein>
<name>A0A2K1NWQ8_9BACT</name>
<comment type="similarity">
    <text evidence="2">Belongs to the 2H phosphoesterase superfamily. ThpR family.</text>
</comment>
<dbReference type="EMBL" id="AZRL01000022">
    <property type="protein sequence ID" value="PNR94972.1"/>
    <property type="molecule type" value="Genomic_DNA"/>
</dbReference>
<accession>A0A2K1NWQ8</accession>
<evidence type="ECO:0000313" key="3">
    <source>
        <dbReference type="EMBL" id="PNR94972.1"/>
    </source>
</evidence>
<dbReference type="HAMAP" id="MF_01940">
    <property type="entry name" value="RNA_CPDase"/>
    <property type="match status" value="1"/>
</dbReference>
<feature type="active site" description="Proton acceptor" evidence="2">
    <location>
        <position position="140"/>
    </location>
</feature>
<dbReference type="RefSeq" id="WP_103067611.1">
    <property type="nucleotide sequence ID" value="NZ_AZRL01000022.1"/>
</dbReference>
<gene>
    <name evidence="3" type="ORF">X929_08825</name>
</gene>
<comment type="catalytic activity">
    <reaction evidence="2">
        <text>a 3'-end 2',3'-cyclophospho-ribonucleotide-RNA + H2O = a 3'-end 2'-phospho-ribonucleotide-RNA + H(+)</text>
        <dbReference type="Rhea" id="RHEA:11828"/>
        <dbReference type="Rhea" id="RHEA-COMP:10464"/>
        <dbReference type="Rhea" id="RHEA-COMP:17353"/>
        <dbReference type="ChEBI" id="CHEBI:15377"/>
        <dbReference type="ChEBI" id="CHEBI:15378"/>
        <dbReference type="ChEBI" id="CHEBI:83064"/>
        <dbReference type="ChEBI" id="CHEBI:173113"/>
        <dbReference type="EC" id="3.1.4.58"/>
    </reaction>
</comment>
<feature type="active site" description="Proton donor" evidence="2">
    <location>
        <position position="54"/>
    </location>
</feature>
<dbReference type="InterPro" id="IPR004175">
    <property type="entry name" value="RNA_CPDase"/>
</dbReference>
<evidence type="ECO:0000256" key="2">
    <source>
        <dbReference type="HAMAP-Rule" id="MF_01940"/>
    </source>
</evidence>
<keyword evidence="1 2" id="KW-0378">Hydrolase</keyword>
<dbReference type="Gene3D" id="3.90.1140.10">
    <property type="entry name" value="Cyclic phosphodiesterase"/>
    <property type="match status" value="1"/>
</dbReference>
<dbReference type="SUPFAM" id="SSF55144">
    <property type="entry name" value="LigT-like"/>
    <property type="match status" value="1"/>
</dbReference>
<organism evidence="3 4">
    <name type="scientific">Petrotoga olearia DSM 13574</name>
    <dbReference type="NCBI Taxonomy" id="1122955"/>
    <lineage>
        <taxon>Bacteria</taxon>
        <taxon>Thermotogati</taxon>
        <taxon>Thermotogota</taxon>
        <taxon>Thermotogae</taxon>
        <taxon>Petrotogales</taxon>
        <taxon>Petrotogaceae</taxon>
        <taxon>Petrotoga</taxon>
    </lineage>
</organism>
<feature type="short sequence motif" description="HXTX 1" evidence="2">
    <location>
        <begin position="54"/>
        <end position="57"/>
    </location>
</feature>
<dbReference type="NCBIfam" id="TIGR02258">
    <property type="entry name" value="2_5_ligase"/>
    <property type="match status" value="1"/>
</dbReference>
<reference evidence="3 4" key="1">
    <citation type="submission" date="2013-12" db="EMBL/GenBank/DDBJ databases">
        <title>Comparative genomics of Petrotoga isolates.</title>
        <authorList>
            <person name="Nesbo C.L."/>
            <person name="Charchuk R."/>
            <person name="Chow K."/>
        </authorList>
    </citation>
    <scope>NUCLEOTIDE SEQUENCE [LARGE SCALE GENOMIC DNA]</scope>
    <source>
        <strain evidence="3 4">DSM 13574</strain>
    </source>
</reference>
<dbReference type="GO" id="GO:0008664">
    <property type="term" value="F:RNA 2',3'-cyclic 3'-phosphodiesterase activity"/>
    <property type="evidence" value="ECO:0007669"/>
    <property type="project" value="UniProtKB-EC"/>
</dbReference>
<dbReference type="AlphaFoldDB" id="A0A2K1NWQ8"/>
<dbReference type="InterPro" id="IPR009097">
    <property type="entry name" value="Cyclic_Pdiesterase"/>
</dbReference>
<dbReference type="PANTHER" id="PTHR35561:SF1">
    <property type="entry name" value="RNA 2',3'-CYCLIC PHOSPHODIESTERASE"/>
    <property type="match status" value="1"/>
</dbReference>
<sequence length="202" mass="23586">MTQQKNVNNYNVDKLRSFIAIETNEKLEELLNDLIERFQRMGFKANWTKSKNVHLTLFFLGDQKMEKIAQLAYKIGERISGFPTFHFNIHKMGFFENDSQPKVLWLGIEEDNTLIGLYEEIRKVLKISELEVKDTNFLPHITVGRVKSYPNHWKELLNSVTFDQIQVHVNSIGIYSSELTRRGPIYKKLYTVDFEGGVIING</sequence>
<comment type="function">
    <text evidence="2">Hydrolyzes RNA 2',3'-cyclic phosphodiester to an RNA 2'-phosphomonoester.</text>
</comment>
<dbReference type="Pfam" id="PF13563">
    <property type="entry name" value="2_5_RNA_ligase2"/>
    <property type="match status" value="1"/>
</dbReference>
<dbReference type="GO" id="GO:0004113">
    <property type="term" value="F:2',3'-cyclic-nucleotide 3'-phosphodiesterase activity"/>
    <property type="evidence" value="ECO:0007669"/>
    <property type="project" value="InterPro"/>
</dbReference>